<evidence type="ECO:0000256" key="3">
    <source>
        <dbReference type="PIRSR" id="PIRSR613078-1"/>
    </source>
</evidence>
<dbReference type="SUPFAM" id="SSF53254">
    <property type="entry name" value="Phosphoglycerate mutase-like"/>
    <property type="match status" value="1"/>
</dbReference>
<dbReference type="Pfam" id="PF00300">
    <property type="entry name" value="His_Phos_1"/>
    <property type="match status" value="1"/>
</dbReference>
<dbReference type="AlphaFoldDB" id="A0A6H0S0I4"/>
<dbReference type="SMART" id="SM00855">
    <property type="entry name" value="PGAM"/>
    <property type="match status" value="1"/>
</dbReference>
<reference evidence="5 6" key="1">
    <citation type="submission" date="2019-04" db="EMBL/GenBank/DDBJ databases">
        <title>Draft, Whole-Genome Sequence of the Anthracene-degrading Mycobacterium frederiksbergense LB501T, Isolated from a Polycyclic Aromatic Hydrocarbon (PAH)-Contaminated Soil.</title>
        <authorList>
            <person name="Augelletti F."/>
        </authorList>
    </citation>
    <scope>NUCLEOTIDE SEQUENCE [LARGE SCALE GENOMIC DNA]</scope>
    <source>
        <strain evidence="5 6">LB 501T</strain>
    </source>
</reference>
<dbReference type="RefSeq" id="WP_168141632.1">
    <property type="nucleotide sequence ID" value="NZ_CP038799.1"/>
</dbReference>
<accession>A0A6H0S0I4</accession>
<protein>
    <submittedName>
        <fullName evidence="5">Histidine phosphatase family protein</fullName>
    </submittedName>
</protein>
<sequence>MRLLGSARTPGRRIWVIRHGESTWNARGLIQRQVAHPPLTAKGIEQAYAAGFSLRYRDIGQIVTSDAVRARQTAAAIATVLDVPVIVDPRLRERDWLATPGLAPANSRSSHGLEDPRPRVAEALWALAGLGADSAVVTHGDIVCALLDMLAARNAETVHWGDGMSVPNGAVVPMPIAHLRSAGGGTQP</sequence>
<dbReference type="Gene3D" id="3.40.50.1240">
    <property type="entry name" value="Phosphoglycerate mutase-like"/>
    <property type="match status" value="1"/>
</dbReference>
<feature type="binding site" evidence="4">
    <location>
        <position position="69"/>
    </location>
    <ligand>
        <name>substrate</name>
    </ligand>
</feature>
<dbReference type="CDD" id="cd07067">
    <property type="entry name" value="HP_PGM_like"/>
    <property type="match status" value="1"/>
</dbReference>
<evidence type="ECO:0000256" key="2">
    <source>
        <dbReference type="ARBA" id="ARBA00023235"/>
    </source>
</evidence>
<evidence type="ECO:0000256" key="4">
    <source>
        <dbReference type="PIRSR" id="PIRSR613078-2"/>
    </source>
</evidence>
<dbReference type="GO" id="GO:0016791">
    <property type="term" value="F:phosphatase activity"/>
    <property type="evidence" value="ECO:0007669"/>
    <property type="project" value="TreeGrafter"/>
</dbReference>
<feature type="active site" description="Proton donor/acceptor" evidence="3">
    <location>
        <position position="93"/>
    </location>
</feature>
<dbReference type="GO" id="GO:0005737">
    <property type="term" value="C:cytoplasm"/>
    <property type="evidence" value="ECO:0007669"/>
    <property type="project" value="TreeGrafter"/>
</dbReference>
<keyword evidence="6" id="KW-1185">Reference proteome</keyword>
<feature type="binding site" evidence="4">
    <location>
        <begin position="18"/>
        <end position="25"/>
    </location>
    <ligand>
        <name>substrate</name>
    </ligand>
</feature>
<dbReference type="KEGG" id="mfre:EXE63_08835"/>
<dbReference type="PANTHER" id="PTHR48100">
    <property type="entry name" value="BROAD-SPECIFICITY PHOSPHATASE YOR283W-RELATED"/>
    <property type="match status" value="1"/>
</dbReference>
<dbReference type="InterPro" id="IPR001345">
    <property type="entry name" value="PG/BPGM_mutase_AS"/>
</dbReference>
<evidence type="ECO:0000256" key="1">
    <source>
        <dbReference type="ARBA" id="ARBA00023152"/>
    </source>
</evidence>
<gene>
    <name evidence="5" type="ORF">EXE63_08835</name>
</gene>
<name>A0A6H0S0I4_9MYCO</name>
<organism evidence="5 6">
    <name type="scientific">Mycolicibacterium frederiksbergense</name>
    <dbReference type="NCBI Taxonomy" id="117567"/>
    <lineage>
        <taxon>Bacteria</taxon>
        <taxon>Bacillati</taxon>
        <taxon>Actinomycetota</taxon>
        <taxon>Actinomycetes</taxon>
        <taxon>Mycobacteriales</taxon>
        <taxon>Mycobacteriaceae</taxon>
        <taxon>Mycolicibacterium</taxon>
    </lineage>
</organism>
<dbReference type="InterPro" id="IPR013078">
    <property type="entry name" value="His_Pase_superF_clade-1"/>
</dbReference>
<dbReference type="PANTHER" id="PTHR48100:SF1">
    <property type="entry name" value="HISTIDINE PHOSPHATASE FAMILY PROTEIN-RELATED"/>
    <property type="match status" value="1"/>
</dbReference>
<keyword evidence="1" id="KW-0324">Glycolysis</keyword>
<proteinExistence type="predicted"/>
<feature type="active site" description="Tele-phosphohistidine intermediate" evidence="3">
    <location>
        <position position="19"/>
    </location>
</feature>
<dbReference type="PROSITE" id="PS00175">
    <property type="entry name" value="PG_MUTASE"/>
    <property type="match status" value="1"/>
</dbReference>
<dbReference type="Proteomes" id="UP000501849">
    <property type="component" value="Chromosome"/>
</dbReference>
<evidence type="ECO:0000313" key="5">
    <source>
        <dbReference type="EMBL" id="QIV80973.1"/>
    </source>
</evidence>
<dbReference type="InterPro" id="IPR050275">
    <property type="entry name" value="PGM_Phosphatase"/>
</dbReference>
<evidence type="ECO:0000313" key="6">
    <source>
        <dbReference type="Proteomes" id="UP000501849"/>
    </source>
</evidence>
<keyword evidence="2" id="KW-0413">Isomerase</keyword>
<dbReference type="InterPro" id="IPR029033">
    <property type="entry name" value="His_PPase_superfam"/>
</dbReference>
<dbReference type="EMBL" id="CP038799">
    <property type="protein sequence ID" value="QIV80973.1"/>
    <property type="molecule type" value="Genomic_DNA"/>
</dbReference>